<dbReference type="Proteomes" id="UP001250214">
    <property type="component" value="Unassembled WGS sequence"/>
</dbReference>
<dbReference type="SUPFAM" id="SSF53795">
    <property type="entry name" value="PEP carboxykinase-like"/>
    <property type="match status" value="1"/>
</dbReference>
<reference evidence="2" key="1">
    <citation type="submission" date="2023-07" db="EMBL/GenBank/DDBJ databases">
        <title>Novel species in the genus Lipingzhangella isolated from Sambhar Salt Lake.</title>
        <authorList>
            <person name="Jiya N."/>
            <person name="Kajale S."/>
            <person name="Sharma A."/>
        </authorList>
    </citation>
    <scope>NUCLEOTIDE SEQUENCE [LARGE SCALE GENOMIC DNA]</scope>
    <source>
        <strain evidence="2">LS1_29</strain>
    </source>
</reference>
<comment type="caution">
    <text evidence="1">The sequence shown here is derived from an EMBL/GenBank/DDBJ whole genome shotgun (WGS) entry which is preliminary data.</text>
</comment>
<dbReference type="InterPro" id="IPR027417">
    <property type="entry name" value="P-loop_NTPase"/>
</dbReference>
<protein>
    <recommendedName>
        <fullName evidence="3">Hpr(Ser) kinase/phosphatase</fullName>
    </recommendedName>
</protein>
<gene>
    <name evidence="1" type="ORF">RIF23_16080</name>
</gene>
<evidence type="ECO:0008006" key="3">
    <source>
        <dbReference type="Google" id="ProtNLM"/>
    </source>
</evidence>
<sequence length="320" mass="34030">MHWASSPDWGLWLENTVALTGDEVDKVFADRPVLSFPHGGPQLAIVEESAGLLRAVGRYRPDSVPVRMEVRAGECLTRLLIPADEPQAVRWADYAARVFFASRMLADGWRMLHASAIALDGTAVLFLADQEGGKSTLAHRACVELGAGFLADDLVLISAEGMVVGWPTRIAVPAELVRNADETSGLMPAIGQRRRVAFTPVEHRSVSGIEYSPPVPLGALVCIQSDQSATDPLRASVLAGCSRESFVVTAADVPAQHLFVSDLVGLMGGPRSGSGGEPVAGTETSWQVPAVLLTVGDMAGFARAPVWEVLAPLLSEFGER</sequence>
<keyword evidence="2" id="KW-1185">Reference proteome</keyword>
<evidence type="ECO:0000313" key="1">
    <source>
        <dbReference type="EMBL" id="MDS1271812.1"/>
    </source>
</evidence>
<evidence type="ECO:0000313" key="2">
    <source>
        <dbReference type="Proteomes" id="UP001250214"/>
    </source>
</evidence>
<name>A0ABU2H933_9ACTN</name>
<proteinExistence type="predicted"/>
<dbReference type="EMBL" id="JAVLVT010000008">
    <property type="protein sequence ID" value="MDS1271812.1"/>
    <property type="molecule type" value="Genomic_DNA"/>
</dbReference>
<accession>A0ABU2H933</accession>
<organism evidence="1 2">
    <name type="scientific">Lipingzhangella rawalii</name>
    <dbReference type="NCBI Taxonomy" id="2055835"/>
    <lineage>
        <taxon>Bacteria</taxon>
        <taxon>Bacillati</taxon>
        <taxon>Actinomycetota</taxon>
        <taxon>Actinomycetes</taxon>
        <taxon>Streptosporangiales</taxon>
        <taxon>Nocardiopsidaceae</taxon>
        <taxon>Lipingzhangella</taxon>
    </lineage>
</organism>
<dbReference type="Gene3D" id="3.40.50.300">
    <property type="entry name" value="P-loop containing nucleotide triphosphate hydrolases"/>
    <property type="match status" value="1"/>
</dbReference>